<reference evidence="1 2" key="1">
    <citation type="submission" date="2016-07" db="EMBL/GenBank/DDBJ databases">
        <title>Whole-genome of two Shewanella species isolated from a digestive organ of sea cucumber Apostichopus japonicus Selenka 1867.</title>
        <authorList>
            <person name="Hong H.-H."/>
            <person name="Choi H."/>
            <person name="Cheon S."/>
            <person name="Oh J.-S."/>
            <person name="Lee H.-G."/>
            <person name="Park C."/>
        </authorList>
    </citation>
    <scope>NUCLEOTIDE SEQUENCE [LARGE SCALE GENOMIC DNA]</scope>
    <source>
        <strain evidence="1 2">CSB03KR</strain>
    </source>
</reference>
<dbReference type="EMBL" id="MCBT01000048">
    <property type="protein sequence ID" value="OEG72102.1"/>
    <property type="molecule type" value="Genomic_DNA"/>
</dbReference>
<dbReference type="RefSeq" id="WP_028762135.1">
    <property type="nucleotide sequence ID" value="NZ_JAWWDQ010000003.1"/>
</dbReference>
<name>A0A1E5INJ9_SHECO</name>
<dbReference type="Proteomes" id="UP000095230">
    <property type="component" value="Unassembled WGS sequence"/>
</dbReference>
<evidence type="ECO:0000313" key="1">
    <source>
        <dbReference type="EMBL" id="OEG72102.1"/>
    </source>
</evidence>
<comment type="caution">
    <text evidence="1">The sequence shown here is derived from an EMBL/GenBank/DDBJ whole genome shotgun (WGS) entry which is preliminary data.</text>
</comment>
<proteinExistence type="predicted"/>
<organism evidence="1 2">
    <name type="scientific">Shewanella colwelliana</name>
    <name type="common">Alteromonas colwelliana</name>
    <dbReference type="NCBI Taxonomy" id="23"/>
    <lineage>
        <taxon>Bacteria</taxon>
        <taxon>Pseudomonadati</taxon>
        <taxon>Pseudomonadota</taxon>
        <taxon>Gammaproteobacteria</taxon>
        <taxon>Alteromonadales</taxon>
        <taxon>Shewanellaceae</taxon>
        <taxon>Shewanella</taxon>
    </lineage>
</organism>
<evidence type="ECO:0000313" key="2">
    <source>
        <dbReference type="Proteomes" id="UP000095230"/>
    </source>
</evidence>
<dbReference type="OrthoDB" id="6271613at2"/>
<sequence length="83" mass="9381">MFRFTIYSIVAYAFWLTFVDVSSFVEDTTGNTWLTDFKSQWFEQSAPTTPSTQTVRAQLVTSMGQSDCIESENCYLAAKPSAE</sequence>
<dbReference type="AlphaFoldDB" id="A0A1E5INJ9"/>
<gene>
    <name evidence="1" type="ORF">BEL05_03665</name>
</gene>
<accession>A0A1E5INJ9</accession>
<protein>
    <submittedName>
        <fullName evidence="1">Uncharacterized protein</fullName>
    </submittedName>
</protein>